<dbReference type="AlphaFoldDB" id="A0A4R5D5G9"/>
<keyword evidence="6" id="KW-0408">Iron</keyword>
<evidence type="ECO:0000256" key="11">
    <source>
        <dbReference type="PROSITE-ProRule" id="PRU01360"/>
    </source>
</evidence>
<keyword evidence="8 12" id="KW-0798">TonB box</keyword>
<keyword evidence="3 11" id="KW-1134">Transmembrane beta strand</keyword>
<evidence type="ECO:0000256" key="4">
    <source>
        <dbReference type="ARBA" id="ARBA00022496"/>
    </source>
</evidence>
<name>A0A4R5D5G9_9FLAO</name>
<evidence type="ECO:0000259" key="14">
    <source>
        <dbReference type="Pfam" id="PF07715"/>
    </source>
</evidence>
<dbReference type="InterPro" id="IPR012910">
    <property type="entry name" value="Plug_dom"/>
</dbReference>
<dbReference type="GO" id="GO:0006826">
    <property type="term" value="P:iron ion transport"/>
    <property type="evidence" value="ECO:0007669"/>
    <property type="project" value="UniProtKB-KW"/>
</dbReference>
<dbReference type="Gene3D" id="2.60.40.1120">
    <property type="entry name" value="Carboxypeptidase-like, regulatory domain"/>
    <property type="match status" value="1"/>
</dbReference>
<comment type="caution">
    <text evidence="15">The sequence shown here is derived from an EMBL/GenBank/DDBJ whole genome shotgun (WGS) entry which is preliminary data.</text>
</comment>
<reference evidence="15 16" key="1">
    <citation type="submission" date="2019-03" db="EMBL/GenBank/DDBJ databases">
        <title>Flavobacterium TSA-D2 sp. nov., isolated from arctic soil.</title>
        <authorList>
            <person name="Chaudhary D.K."/>
        </authorList>
    </citation>
    <scope>NUCLEOTIDE SEQUENCE [LARGE SCALE GENOMIC DNA]</scope>
    <source>
        <strain evidence="15 16">TSA-D2</strain>
    </source>
</reference>
<dbReference type="SUPFAM" id="SSF56935">
    <property type="entry name" value="Porins"/>
    <property type="match status" value="1"/>
</dbReference>
<dbReference type="Pfam" id="PF13715">
    <property type="entry name" value="CarbopepD_reg_2"/>
    <property type="match status" value="1"/>
</dbReference>
<evidence type="ECO:0000256" key="3">
    <source>
        <dbReference type="ARBA" id="ARBA00022452"/>
    </source>
</evidence>
<evidence type="ECO:0000256" key="5">
    <source>
        <dbReference type="ARBA" id="ARBA00022692"/>
    </source>
</evidence>
<dbReference type="PROSITE" id="PS52016">
    <property type="entry name" value="TONB_DEPENDENT_REC_3"/>
    <property type="match status" value="1"/>
</dbReference>
<dbReference type="Gene3D" id="2.40.170.20">
    <property type="entry name" value="TonB-dependent receptor, beta-barrel domain"/>
    <property type="match status" value="1"/>
</dbReference>
<comment type="subcellular location">
    <subcellularLocation>
        <location evidence="1 11">Cell outer membrane</location>
        <topology evidence="1 11">Multi-pass membrane protein</topology>
    </subcellularLocation>
</comment>
<evidence type="ECO:0000313" key="15">
    <source>
        <dbReference type="EMBL" id="TDE05353.1"/>
    </source>
</evidence>
<dbReference type="InterPro" id="IPR039426">
    <property type="entry name" value="TonB-dep_rcpt-like"/>
</dbReference>
<keyword evidence="10 11" id="KW-0998">Cell outer membrane</keyword>
<dbReference type="InterPro" id="IPR008969">
    <property type="entry name" value="CarboxyPept-like_regulatory"/>
</dbReference>
<gene>
    <name evidence="15" type="ORF">E0F98_04360</name>
</gene>
<keyword evidence="9 11" id="KW-0472">Membrane</keyword>
<proteinExistence type="inferred from homology"/>
<dbReference type="InterPro" id="IPR000531">
    <property type="entry name" value="Beta-barrel_TonB"/>
</dbReference>
<dbReference type="InterPro" id="IPR036942">
    <property type="entry name" value="Beta-barrel_TonB_sf"/>
</dbReference>
<evidence type="ECO:0000313" key="16">
    <source>
        <dbReference type="Proteomes" id="UP000294597"/>
    </source>
</evidence>
<evidence type="ECO:0000256" key="7">
    <source>
        <dbReference type="ARBA" id="ARBA00023065"/>
    </source>
</evidence>
<evidence type="ECO:0000256" key="12">
    <source>
        <dbReference type="RuleBase" id="RU003357"/>
    </source>
</evidence>
<evidence type="ECO:0000256" key="1">
    <source>
        <dbReference type="ARBA" id="ARBA00004571"/>
    </source>
</evidence>
<dbReference type="SUPFAM" id="SSF49464">
    <property type="entry name" value="Carboxypeptidase regulatory domain-like"/>
    <property type="match status" value="1"/>
</dbReference>
<keyword evidence="2 11" id="KW-0813">Transport</keyword>
<evidence type="ECO:0000256" key="6">
    <source>
        <dbReference type="ARBA" id="ARBA00023004"/>
    </source>
</evidence>
<dbReference type="Proteomes" id="UP000294597">
    <property type="component" value="Unassembled WGS sequence"/>
</dbReference>
<evidence type="ECO:0000259" key="13">
    <source>
        <dbReference type="Pfam" id="PF00593"/>
    </source>
</evidence>
<dbReference type="CDD" id="cd01347">
    <property type="entry name" value="ligand_gated_channel"/>
    <property type="match status" value="1"/>
</dbReference>
<organism evidence="15 16">
    <name type="scientific">Flavobacterium hiemivividum</name>
    <dbReference type="NCBI Taxonomy" id="2541734"/>
    <lineage>
        <taxon>Bacteria</taxon>
        <taxon>Pseudomonadati</taxon>
        <taxon>Bacteroidota</taxon>
        <taxon>Flavobacteriia</taxon>
        <taxon>Flavobacteriales</taxon>
        <taxon>Flavobacteriaceae</taxon>
        <taxon>Flavobacterium</taxon>
    </lineage>
</organism>
<keyword evidence="4" id="KW-0410">Iron transport</keyword>
<protein>
    <recommendedName>
        <fullName evidence="17">TonB-dependent receptor</fullName>
    </recommendedName>
</protein>
<keyword evidence="5 11" id="KW-0812">Transmembrane</keyword>
<keyword evidence="16" id="KW-1185">Reference proteome</keyword>
<feature type="domain" description="TonB-dependent receptor plug" evidence="14">
    <location>
        <begin position="126"/>
        <end position="231"/>
    </location>
</feature>
<evidence type="ECO:0008006" key="17">
    <source>
        <dbReference type="Google" id="ProtNLM"/>
    </source>
</evidence>
<dbReference type="PANTHER" id="PTHR32552:SF81">
    <property type="entry name" value="TONB-DEPENDENT OUTER MEMBRANE RECEPTOR"/>
    <property type="match status" value="1"/>
</dbReference>
<evidence type="ECO:0000256" key="10">
    <source>
        <dbReference type="ARBA" id="ARBA00023237"/>
    </source>
</evidence>
<dbReference type="Pfam" id="PF07715">
    <property type="entry name" value="Plug"/>
    <property type="match status" value="1"/>
</dbReference>
<sequence length="800" mass="88543">MKLITINMKQNLLLLVLFVPFLLFSQDVKLNGTVKSASEVLPGVNVLEKDTNNGTSTDADGNFSIKAKEGGTLVFSSLGYKTKEIKINNNKVINVTLDEDASLLKEVTVRGFSDVRGKARKRLESIQSMPESVTAVTSQQIDITGIDDIGGFLTQIPGISYSESQDPGTVMISVRGIPQIRYGASPIATVVDGVYLASADLNNQSLFDIDQIEVIKGAQGLFYGKNAIGGAVVITTKQPKNGFEGKVKGGYGNGNTVDLESNISGSIVDNKSFYRFGVSYSNSDGFIENTTLKKNVDFRKDLSMRGLLKFRLGSSSTLSLTGQHNSSRSGSVTYVNSNDNPDFEDFNPNSFKGNPTADFLGVGTLKSTIVAASFETAFDGFKLESHTSYSDVDLFYNGDYLAFAPIDVYGPTPAAFQTMNRTSRTLNEELRLLSSNSLSKLQWNLGLFYQNVDSNWDTNAFYNEDPTDFNYTNTAIDRLSADNNTLKSLGLFGFLEYNLTDKFNISAGLRNEWETLENMENVSGVKSNRSYNAFQPKLSASYKFLKDKMLYASYSRGFRSGGYNSLVVPASGIKKEIDPEFTNSFEVGAKTSFWKNRFIFNLAYFNTVFENQQVYRFGSDGVRSFLGTVNFEESKASGFEVDAKLRISNHFDLLSGASFIKTEITKAFEASAIGNKIPFAPQSSFYVGLFAHFKAGENSKISANINVENKGKKYWFADDLYGTDQKDVFQKPYTLINTKLIYDIKDFTIGLWGKNIFNTQYNQEWWPFGVFDGDPKGGPIGDIRTPSQPATYGIELSYKF</sequence>
<dbReference type="GO" id="GO:0009279">
    <property type="term" value="C:cell outer membrane"/>
    <property type="evidence" value="ECO:0007669"/>
    <property type="project" value="UniProtKB-SubCell"/>
</dbReference>
<accession>A0A4R5D5G9</accession>
<dbReference type="EMBL" id="SMFO01000002">
    <property type="protein sequence ID" value="TDE05353.1"/>
    <property type="molecule type" value="Genomic_DNA"/>
</dbReference>
<dbReference type="Pfam" id="PF00593">
    <property type="entry name" value="TonB_dep_Rec_b-barrel"/>
    <property type="match status" value="1"/>
</dbReference>
<dbReference type="PANTHER" id="PTHR32552">
    <property type="entry name" value="FERRICHROME IRON RECEPTOR-RELATED"/>
    <property type="match status" value="1"/>
</dbReference>
<evidence type="ECO:0000256" key="8">
    <source>
        <dbReference type="ARBA" id="ARBA00023077"/>
    </source>
</evidence>
<evidence type="ECO:0000256" key="2">
    <source>
        <dbReference type="ARBA" id="ARBA00022448"/>
    </source>
</evidence>
<comment type="similarity">
    <text evidence="11 12">Belongs to the TonB-dependent receptor family.</text>
</comment>
<feature type="domain" description="TonB-dependent receptor-like beta-barrel" evidence="13">
    <location>
        <begin position="322"/>
        <end position="756"/>
    </location>
</feature>
<evidence type="ECO:0000256" key="9">
    <source>
        <dbReference type="ARBA" id="ARBA00023136"/>
    </source>
</evidence>
<keyword evidence="7" id="KW-0406">Ion transport</keyword>